<dbReference type="EMBL" id="JAFIQS010000003">
    <property type="protein sequence ID" value="KAG5171945.1"/>
    <property type="molecule type" value="Genomic_DNA"/>
</dbReference>
<dbReference type="AlphaFoldDB" id="A0A8H7Y697"/>
<protein>
    <submittedName>
        <fullName evidence="1">Uncharacterized protein</fullName>
    </submittedName>
</protein>
<accession>A0A8H7Y697</accession>
<proteinExistence type="predicted"/>
<gene>
    <name evidence="1" type="ORF">JR316_004034</name>
</gene>
<name>A0A8H7Y697_PSICU</name>
<sequence length="410" mass="46391">MQMLGHGTPLWRPIGNVYISNTTSKPSIEIGDVGIIANDGTFYYRFNIFQPPSSDLQRSCPPDMIPLQPPLQPAEVITKPNHLPPGTLLTTMGIEATQISASPLQIKFVVKGREGAALVLPNGTSREDLADPSRIRAYVRMHLLKWYRFMNRSRIGRISVPNGSLYLVTGYDKADAWAIACGPLSYSRTGTDMSIRYQADKTPVWQDFRGMTGNSNTPSDTVQSWAVFLRGMKLAVSNSDWVRYILHEDIPELPFYNVMKTPVLGRRARLQTYIEHRYNFPAKYLSESTHLLFNPLEIILRYMIQESPNADVAIVDDWVWCAVADRSDGSLSRVAHLLLRILETHEIVIQDGLATLKPFSPTQSKELSVQSFRQITVGLSRFRRRSNIKRKLDKIFPGPPVPQEQFEDSD</sequence>
<comment type="caution">
    <text evidence="1">The sequence shown here is derived from an EMBL/GenBank/DDBJ whole genome shotgun (WGS) entry which is preliminary data.</text>
</comment>
<evidence type="ECO:0000313" key="1">
    <source>
        <dbReference type="EMBL" id="KAG5171945.1"/>
    </source>
</evidence>
<organism evidence="1">
    <name type="scientific">Psilocybe cubensis</name>
    <name type="common">Psychedelic mushroom</name>
    <name type="synonym">Stropharia cubensis</name>
    <dbReference type="NCBI Taxonomy" id="181762"/>
    <lineage>
        <taxon>Eukaryota</taxon>
        <taxon>Fungi</taxon>
        <taxon>Dikarya</taxon>
        <taxon>Basidiomycota</taxon>
        <taxon>Agaricomycotina</taxon>
        <taxon>Agaricomycetes</taxon>
        <taxon>Agaricomycetidae</taxon>
        <taxon>Agaricales</taxon>
        <taxon>Agaricineae</taxon>
        <taxon>Strophariaceae</taxon>
        <taxon>Psilocybe</taxon>
    </lineage>
</organism>
<reference evidence="1" key="1">
    <citation type="submission" date="2021-02" db="EMBL/GenBank/DDBJ databases">
        <title>Psilocybe cubensis genome.</title>
        <authorList>
            <person name="Mckernan K.J."/>
            <person name="Crawford S."/>
            <person name="Trippe A."/>
            <person name="Kane L.T."/>
            <person name="Mclaughlin S."/>
        </authorList>
    </citation>
    <scope>NUCLEOTIDE SEQUENCE [LARGE SCALE GENOMIC DNA]</scope>
    <source>
        <strain evidence="1">MGC-MH-2018</strain>
    </source>
</reference>